<comment type="caution">
    <text evidence="1">The sequence shown here is derived from an EMBL/GenBank/DDBJ whole genome shotgun (WGS) entry which is preliminary data.</text>
</comment>
<evidence type="ECO:0000313" key="1">
    <source>
        <dbReference type="EMBL" id="HGM46359.1"/>
    </source>
</evidence>
<dbReference type="EMBL" id="DTBQ01000034">
    <property type="protein sequence ID" value="HGM46359.1"/>
    <property type="molecule type" value="Genomic_DNA"/>
</dbReference>
<accession>A0A7C4H040</accession>
<proteinExistence type="predicted"/>
<sequence length="101" mass="11659">MLPEDTWSRWPLMEEEILVVEGENEYTFSIPYQLLKKRGSKALKEAGVSYSVVEDVFGNKRVVFKTSKSKGLEVRAWLSVIVNQNSGYFITEIEEVEKPEQ</sequence>
<organism evidence="1">
    <name type="scientific">Thermofilum pendens</name>
    <dbReference type="NCBI Taxonomy" id="2269"/>
    <lineage>
        <taxon>Archaea</taxon>
        <taxon>Thermoproteota</taxon>
        <taxon>Thermoprotei</taxon>
        <taxon>Thermofilales</taxon>
        <taxon>Thermofilaceae</taxon>
        <taxon>Thermofilum</taxon>
    </lineage>
</organism>
<dbReference type="AlphaFoldDB" id="A0A7C4H040"/>
<gene>
    <name evidence="1" type="ORF">ENU21_01220</name>
</gene>
<protein>
    <submittedName>
        <fullName evidence="1">Uncharacterized protein</fullName>
    </submittedName>
</protein>
<name>A0A7C4H040_THEPE</name>
<reference evidence="1" key="1">
    <citation type="journal article" date="2020" name="mSystems">
        <title>Genome- and Community-Level Interaction Insights into Carbon Utilization and Element Cycling Functions of Hydrothermarchaeota in Hydrothermal Sediment.</title>
        <authorList>
            <person name="Zhou Z."/>
            <person name="Liu Y."/>
            <person name="Xu W."/>
            <person name="Pan J."/>
            <person name="Luo Z.H."/>
            <person name="Li M."/>
        </authorList>
    </citation>
    <scope>NUCLEOTIDE SEQUENCE</scope>
    <source>
        <strain evidence="1">SpSt-649</strain>
    </source>
</reference>